<proteinExistence type="predicted"/>
<dbReference type="InterPro" id="IPR026866">
    <property type="entry name" value="CR006_AAA"/>
</dbReference>
<dbReference type="Pfam" id="PF13166">
    <property type="entry name" value="AAA_13"/>
    <property type="match status" value="1"/>
</dbReference>
<dbReference type="PANTHER" id="PTHR32182">
    <property type="entry name" value="DNA REPLICATION AND REPAIR PROTEIN RECF"/>
    <property type="match status" value="1"/>
</dbReference>
<evidence type="ECO:0000256" key="1">
    <source>
        <dbReference type="SAM" id="Coils"/>
    </source>
</evidence>
<dbReference type="InterPro" id="IPR027417">
    <property type="entry name" value="P-loop_NTPase"/>
</dbReference>
<evidence type="ECO:0000313" key="3">
    <source>
        <dbReference type="EMBL" id="WPL18374.1"/>
    </source>
</evidence>
<dbReference type="RefSeq" id="WP_328984141.1">
    <property type="nucleotide sequence ID" value="NZ_CP121472.1"/>
</dbReference>
<dbReference type="GO" id="GO:0005524">
    <property type="term" value="F:ATP binding"/>
    <property type="evidence" value="ECO:0007669"/>
    <property type="project" value="UniProtKB-KW"/>
</dbReference>
<feature type="coiled-coil region" evidence="1">
    <location>
        <begin position="429"/>
        <end position="456"/>
    </location>
</feature>
<reference evidence="3 4" key="1">
    <citation type="journal article" date="2023" name="Microorganisms">
        <title>Thiorhodovibrio frisius and Trv. litoralis spp. nov., Two Novel Members from a Clade of Fastidious Purple Sulfur Bacteria That Exhibit Unique Red-Shifted Light-Harvesting Capabilities.</title>
        <authorList>
            <person name="Methner A."/>
            <person name="Kuzyk S.B."/>
            <person name="Petersen J."/>
            <person name="Bauer S."/>
            <person name="Brinkmann H."/>
            <person name="Sichau K."/>
            <person name="Wanner G."/>
            <person name="Wolf J."/>
            <person name="Neumann-Schaal M."/>
            <person name="Henke P."/>
            <person name="Tank M."/>
            <person name="Sproer C."/>
            <person name="Bunk B."/>
            <person name="Overmann J."/>
        </authorList>
    </citation>
    <scope>NUCLEOTIDE SEQUENCE [LARGE SCALE GENOMIC DNA]</scope>
    <source>
        <strain evidence="3 4">DSM 6702</strain>
    </source>
</reference>
<sequence>MIERIVISNVATYGTSPKALSDLKEINFVYGSNGTGKTTISRVIADCASHTNCSLIWRGGSPMELLVYNRDFVERNFNQPDELKGIFTLGEKDKATLDKIDAAKGELDEIKKKIVQLKCVLHGEDGNGGKGAELADLEDTFEGKCWDLKLKHDDKLQGAFAGVRGKKSAFKARLLAESASNSSAAVSLPDLENKASTVFGEAPQAALTLAVPNGAELLAHETNGILKKKLIGKTDVNIAALIQKLGNSDWVKQGRDYYDPDERVCPFCQQDTPPSLEDSLNEYFDETFLADSASIEKLYTDYKTDSGRLQQNVQTLLDDPSEFLDTEKLQSESELLASKVRINIQRIEEKRRESGKSIELDSLQDVLSAVTKLVEEANTAIQKHNTMVANLAAERTLLTGQVWRYLLDHEIKADLATYTAQKSGIEKGIKNLETQIADKTKELRTKDQEIKSLEKDTTSIQPTIDGINALLHSFGFTGFALAKSEREPFYKIQRPDGSDAKETLSEGETSFITFLYFYHLLKGSETQTGMTSDRVVVFDDPVSSLDSDILFIVSNLIKGVFDEVRNGGGTIRQVFVLTHNVYFHKEVSFHPKRCADGRLKDETFWTVRKSNQESKLRHHETNPIKTSYDLLWTEVRNPDRDNLAIQNTMRRILENYFKILGNVDPDDISAHFEGKEKLICRSLFSWVNDGSHFAHDSLYVSIDDSMVESYLSVFKRIFDETGHIAHYNMMMGETAAPAAVEAVNSATPLT</sequence>
<accession>A0ABZ0SDI0</accession>
<evidence type="ECO:0000259" key="2">
    <source>
        <dbReference type="Pfam" id="PF13166"/>
    </source>
</evidence>
<name>A0ABZ0SDI0_9GAMM</name>
<dbReference type="SUPFAM" id="SSF52540">
    <property type="entry name" value="P-loop containing nucleoside triphosphate hydrolases"/>
    <property type="match status" value="1"/>
</dbReference>
<keyword evidence="3" id="KW-0067">ATP-binding</keyword>
<protein>
    <submittedName>
        <fullName evidence="3">ATP-binding protein involved in virulence</fullName>
    </submittedName>
</protein>
<dbReference type="Gene3D" id="3.40.50.300">
    <property type="entry name" value="P-loop containing nucleotide triphosphate hydrolases"/>
    <property type="match status" value="2"/>
</dbReference>
<keyword evidence="3" id="KW-0547">Nucleotide-binding</keyword>
<feature type="domain" description="Protein CR006 P-loop" evidence="2">
    <location>
        <begin position="9"/>
        <end position="719"/>
    </location>
</feature>
<keyword evidence="4" id="KW-1185">Reference proteome</keyword>
<dbReference type="PANTHER" id="PTHR32182:SF22">
    <property type="entry name" value="ATP-DEPENDENT ENDONUCLEASE, OLD FAMILY-RELATED"/>
    <property type="match status" value="1"/>
</dbReference>
<dbReference type="Proteomes" id="UP001432180">
    <property type="component" value="Chromosome"/>
</dbReference>
<keyword evidence="1" id="KW-0175">Coiled coil</keyword>
<evidence type="ECO:0000313" key="4">
    <source>
        <dbReference type="Proteomes" id="UP001432180"/>
    </source>
</evidence>
<organism evidence="3 4">
    <name type="scientific">Thiorhodovibrio winogradskyi</name>
    <dbReference type="NCBI Taxonomy" id="77007"/>
    <lineage>
        <taxon>Bacteria</taxon>
        <taxon>Pseudomonadati</taxon>
        <taxon>Pseudomonadota</taxon>
        <taxon>Gammaproteobacteria</taxon>
        <taxon>Chromatiales</taxon>
        <taxon>Chromatiaceae</taxon>
        <taxon>Thiorhodovibrio</taxon>
    </lineage>
</organism>
<dbReference type="EMBL" id="CP121472">
    <property type="protein sequence ID" value="WPL18374.1"/>
    <property type="molecule type" value="Genomic_DNA"/>
</dbReference>
<gene>
    <name evidence="3" type="ORF">Thiowin_03445</name>
</gene>